<dbReference type="GO" id="GO:0046872">
    <property type="term" value="F:metal ion binding"/>
    <property type="evidence" value="ECO:0007669"/>
    <property type="project" value="UniProtKB-KW"/>
</dbReference>
<proteinExistence type="inferred from homology"/>
<evidence type="ECO:0000256" key="5">
    <source>
        <dbReference type="RuleBase" id="RU003512"/>
    </source>
</evidence>
<dbReference type="GO" id="GO:0030313">
    <property type="term" value="C:cell envelope"/>
    <property type="evidence" value="ECO:0007669"/>
    <property type="project" value="UniProtKB-SubCell"/>
</dbReference>
<reference evidence="6 7" key="1">
    <citation type="journal article" date="2015" name="Genome Announc.">
        <title>Expanding the biotechnology potential of lactobacilli through comparative genomics of 213 strains and associated genera.</title>
        <authorList>
            <person name="Sun Z."/>
            <person name="Harris H.M."/>
            <person name="McCann A."/>
            <person name="Guo C."/>
            <person name="Argimon S."/>
            <person name="Zhang W."/>
            <person name="Yang X."/>
            <person name="Jeffery I.B."/>
            <person name="Cooney J.C."/>
            <person name="Kagawa T.F."/>
            <person name="Liu W."/>
            <person name="Song Y."/>
            <person name="Salvetti E."/>
            <person name="Wrobel A."/>
            <person name="Rasinkangas P."/>
            <person name="Parkhill J."/>
            <person name="Rea M.C."/>
            <person name="O'Sullivan O."/>
            <person name="Ritari J."/>
            <person name="Douillard F.P."/>
            <person name="Paul Ross R."/>
            <person name="Yang R."/>
            <person name="Briner A.E."/>
            <person name="Felis G.E."/>
            <person name="de Vos W.M."/>
            <person name="Barrangou R."/>
            <person name="Klaenhammer T.R."/>
            <person name="Caufield P.W."/>
            <person name="Cui Y."/>
            <person name="Zhang H."/>
            <person name="O'Toole P.W."/>
        </authorList>
    </citation>
    <scope>NUCLEOTIDE SEQUENCE [LARGE SCALE GENOMIC DNA]</scope>
    <source>
        <strain evidence="6 7">DSM 20183</strain>
    </source>
</reference>
<protein>
    <submittedName>
        <fullName evidence="6">ABC-type metal ion transport system, periplasmic component surface adhesin</fullName>
    </submittedName>
</protein>
<evidence type="ECO:0000256" key="3">
    <source>
        <dbReference type="ARBA" id="ARBA00022723"/>
    </source>
</evidence>
<evidence type="ECO:0000256" key="2">
    <source>
        <dbReference type="ARBA" id="ARBA00022448"/>
    </source>
</evidence>
<dbReference type="PATRIC" id="fig|1423811.3.peg.1882"/>
<dbReference type="PANTHER" id="PTHR42953">
    <property type="entry name" value="HIGH-AFFINITY ZINC UPTAKE SYSTEM PROTEIN ZNUA-RELATED"/>
    <property type="match status" value="1"/>
</dbReference>
<keyword evidence="3" id="KW-0479">Metal-binding</keyword>
<comment type="similarity">
    <text evidence="5">Belongs to the bacterial solute-binding protein 9 family.</text>
</comment>
<dbReference type="EMBL" id="AZDG01000007">
    <property type="protein sequence ID" value="KRK64787.1"/>
    <property type="molecule type" value="Genomic_DNA"/>
</dbReference>
<dbReference type="SUPFAM" id="SSF53807">
    <property type="entry name" value="Helical backbone' metal receptor"/>
    <property type="match status" value="1"/>
</dbReference>
<dbReference type="PROSITE" id="PS51257">
    <property type="entry name" value="PROKAR_LIPOPROTEIN"/>
    <property type="match status" value="1"/>
</dbReference>
<dbReference type="Pfam" id="PF01297">
    <property type="entry name" value="ZnuA"/>
    <property type="match status" value="1"/>
</dbReference>
<dbReference type="Proteomes" id="UP000050929">
    <property type="component" value="Unassembled WGS sequence"/>
</dbReference>
<dbReference type="CDD" id="cd01020">
    <property type="entry name" value="TroA_b"/>
    <property type="match status" value="1"/>
</dbReference>
<sequence length="301" mass="33734">MFQKNLKFLSLFLGIVFLGITLSACGNKQAENNKIKIVTTTDFYGEVAKAVVGNKGSVQSIINKPGLDPHDYEPTTNIAKDVSAADVTIANGLGYDSWMNKLSKNDSTSKILVGEDIMNKKTGDNPHLWYDPKTMPKLANYLAKELGKKQPKNKAYFQKNADKYIKSLKPVQSELDELKQTAQNANNKDVYVSEPVFDYSIEDMGFKVGNKEFEKAVENGTDPSPKVVKNMRQGIMEQNISFLVYNSQSDSKTVDNMVKLANKNNIPVLKVTETLPAGKNYKEWMLSQYKQLNKILVEVQK</sequence>
<evidence type="ECO:0000313" key="7">
    <source>
        <dbReference type="Proteomes" id="UP000050929"/>
    </source>
</evidence>
<dbReference type="GO" id="GO:0007155">
    <property type="term" value="P:cell adhesion"/>
    <property type="evidence" value="ECO:0007669"/>
    <property type="project" value="InterPro"/>
</dbReference>
<comment type="caution">
    <text evidence="6">The sequence shown here is derived from an EMBL/GenBank/DDBJ whole genome shotgun (WGS) entry which is preliminary data.</text>
</comment>
<evidence type="ECO:0000256" key="4">
    <source>
        <dbReference type="ARBA" id="ARBA00022729"/>
    </source>
</evidence>
<name>A0A0R1J7H6_9LACO</name>
<dbReference type="AlphaFoldDB" id="A0A0R1J7H6"/>
<organism evidence="6 7">
    <name type="scientific">Companilactobacillus tucceti DSM 20183</name>
    <dbReference type="NCBI Taxonomy" id="1423811"/>
    <lineage>
        <taxon>Bacteria</taxon>
        <taxon>Bacillati</taxon>
        <taxon>Bacillota</taxon>
        <taxon>Bacilli</taxon>
        <taxon>Lactobacillales</taxon>
        <taxon>Lactobacillaceae</taxon>
        <taxon>Companilactobacillus</taxon>
    </lineage>
</organism>
<dbReference type="RefSeq" id="WP_057765101.1">
    <property type="nucleotide sequence ID" value="NZ_AZDG01000007.1"/>
</dbReference>
<evidence type="ECO:0000313" key="6">
    <source>
        <dbReference type="EMBL" id="KRK64787.1"/>
    </source>
</evidence>
<gene>
    <name evidence="6" type="ORF">FC72_GL001841</name>
</gene>
<dbReference type="PRINTS" id="PR00690">
    <property type="entry name" value="ADHESNFAMILY"/>
</dbReference>
<dbReference type="OrthoDB" id="9810636at2"/>
<dbReference type="Gene3D" id="3.40.50.1980">
    <property type="entry name" value="Nitrogenase molybdenum iron protein domain"/>
    <property type="match status" value="2"/>
</dbReference>
<dbReference type="STRING" id="1423811.FC72_GL001841"/>
<dbReference type="GO" id="GO:0030001">
    <property type="term" value="P:metal ion transport"/>
    <property type="evidence" value="ECO:0007669"/>
    <property type="project" value="InterPro"/>
</dbReference>
<keyword evidence="2 5" id="KW-0813">Transport</keyword>
<dbReference type="InterPro" id="IPR050492">
    <property type="entry name" value="Bact_metal-bind_prot9"/>
</dbReference>
<keyword evidence="7" id="KW-1185">Reference proteome</keyword>
<accession>A0A0R1J7H6</accession>
<dbReference type="InterPro" id="IPR006127">
    <property type="entry name" value="ZnuA-like"/>
</dbReference>
<dbReference type="PANTHER" id="PTHR42953:SF1">
    <property type="entry name" value="METAL-BINDING PROTEIN HI_0362-RELATED"/>
    <property type="match status" value="1"/>
</dbReference>
<evidence type="ECO:0000256" key="1">
    <source>
        <dbReference type="ARBA" id="ARBA00004196"/>
    </source>
</evidence>
<dbReference type="InterPro" id="IPR006128">
    <property type="entry name" value="Lipoprotein_PsaA-like"/>
</dbReference>
<comment type="subcellular location">
    <subcellularLocation>
        <location evidence="1">Cell envelope</location>
    </subcellularLocation>
</comment>
<keyword evidence="4" id="KW-0732">Signal</keyword>